<evidence type="ECO:0000313" key="2">
    <source>
        <dbReference type="Proteomes" id="UP001596156"/>
    </source>
</evidence>
<sequence>MTDALVPALEDAREAHEAVVDRFRADATITPPGPYRQVLEGQVNDVQDSLRRIEHRVRKLRPHSGLVGESVDMARFVSCSAVRTAVLPLTIGSVITTEMLRGRWPNGERRLLRNAEDEYVVTARAPAACRAGQSIAEKRSMVRQPPTCSLRCAARMRNCSKGWRTASPIRFGPWRQDHTARGGLLTPTTATVCSGHDGRECAVGETVRRRGRRIFG</sequence>
<accession>A0ABW0DEA8</accession>
<proteinExistence type="predicted"/>
<dbReference type="EMBL" id="JBHSKL010000044">
    <property type="protein sequence ID" value="MFC5228743.1"/>
    <property type="molecule type" value="Genomic_DNA"/>
</dbReference>
<evidence type="ECO:0000313" key="1">
    <source>
        <dbReference type="EMBL" id="MFC5228743.1"/>
    </source>
</evidence>
<dbReference type="Proteomes" id="UP001596156">
    <property type="component" value="Unassembled WGS sequence"/>
</dbReference>
<comment type="caution">
    <text evidence="1">The sequence shown here is derived from an EMBL/GenBank/DDBJ whole genome shotgun (WGS) entry which is preliminary data.</text>
</comment>
<name>A0ABW0DEA8_STRFI</name>
<reference evidence="2" key="1">
    <citation type="journal article" date="2019" name="Int. J. Syst. Evol. Microbiol.">
        <title>The Global Catalogue of Microorganisms (GCM) 10K type strain sequencing project: providing services to taxonomists for standard genome sequencing and annotation.</title>
        <authorList>
            <consortium name="The Broad Institute Genomics Platform"/>
            <consortium name="The Broad Institute Genome Sequencing Center for Infectious Disease"/>
            <person name="Wu L."/>
            <person name="Ma J."/>
        </authorList>
    </citation>
    <scope>NUCLEOTIDE SEQUENCE [LARGE SCALE GENOMIC DNA]</scope>
    <source>
        <strain evidence="2">CCM 8479</strain>
    </source>
</reference>
<protein>
    <submittedName>
        <fullName evidence="1">Uncharacterized protein</fullName>
    </submittedName>
</protein>
<organism evidence="1 2">
    <name type="scientific">Streptomyces fimbriatus</name>
    <dbReference type="NCBI Taxonomy" id="68197"/>
    <lineage>
        <taxon>Bacteria</taxon>
        <taxon>Bacillati</taxon>
        <taxon>Actinomycetota</taxon>
        <taxon>Actinomycetes</taxon>
        <taxon>Kitasatosporales</taxon>
        <taxon>Streptomycetaceae</taxon>
        <taxon>Streptomyces</taxon>
    </lineage>
</organism>
<dbReference type="RefSeq" id="WP_344643625.1">
    <property type="nucleotide sequence ID" value="NZ_BAAASS010000005.1"/>
</dbReference>
<keyword evidence="2" id="KW-1185">Reference proteome</keyword>
<gene>
    <name evidence="1" type="ORF">ACFPN6_30115</name>
</gene>